<evidence type="ECO:0000256" key="1">
    <source>
        <dbReference type="SAM" id="Phobius"/>
    </source>
</evidence>
<dbReference type="InterPro" id="IPR001927">
    <property type="entry name" value="Na/Gal_symport"/>
</dbReference>
<evidence type="ECO:0000313" key="3">
    <source>
        <dbReference type="Proteomes" id="UP000289794"/>
    </source>
</evidence>
<protein>
    <submittedName>
        <fullName evidence="2">Putative symporter YjmB</fullName>
    </submittedName>
</protein>
<dbReference type="AlphaFoldDB" id="A0A4P6LXG6"/>
<keyword evidence="1" id="KW-1133">Transmembrane helix</keyword>
<dbReference type="GO" id="GO:0005886">
    <property type="term" value="C:plasma membrane"/>
    <property type="evidence" value="ECO:0007669"/>
    <property type="project" value="TreeGrafter"/>
</dbReference>
<keyword evidence="1" id="KW-0812">Transmembrane</keyword>
<dbReference type="RefSeq" id="WP_115623887.1">
    <property type="nucleotide sequence ID" value="NZ_AP031439.1"/>
</dbReference>
<dbReference type="PANTHER" id="PTHR11328">
    <property type="entry name" value="MAJOR FACILITATOR SUPERFAMILY DOMAIN-CONTAINING PROTEIN"/>
    <property type="match status" value="1"/>
</dbReference>
<gene>
    <name evidence="2" type="primary">yjmB_2</name>
    <name evidence="2" type="ORF">PMF13cell1_01416</name>
</gene>
<dbReference type="KEGG" id="bpro:PMF13cell1_01416"/>
<feature type="transmembrane region" description="Helical" evidence="1">
    <location>
        <begin position="246"/>
        <end position="264"/>
    </location>
</feature>
<name>A0A4P6LXG6_9FIRM</name>
<feature type="transmembrane region" description="Helical" evidence="1">
    <location>
        <begin position="191"/>
        <end position="213"/>
    </location>
</feature>
<keyword evidence="1" id="KW-0472">Membrane</keyword>
<dbReference type="GO" id="GO:0015293">
    <property type="term" value="F:symporter activity"/>
    <property type="evidence" value="ECO:0007669"/>
    <property type="project" value="InterPro"/>
</dbReference>
<proteinExistence type="predicted"/>
<organism evidence="2 3">
    <name type="scientific">Blautia producta</name>
    <dbReference type="NCBI Taxonomy" id="33035"/>
    <lineage>
        <taxon>Bacteria</taxon>
        <taxon>Bacillati</taxon>
        <taxon>Bacillota</taxon>
        <taxon>Clostridia</taxon>
        <taxon>Lachnospirales</taxon>
        <taxon>Lachnospiraceae</taxon>
        <taxon>Blautia</taxon>
    </lineage>
</organism>
<feature type="transmembrane region" description="Helical" evidence="1">
    <location>
        <begin position="117"/>
        <end position="138"/>
    </location>
</feature>
<sequence length="467" mass="51038">MNENNKVRPFGMRDKIGYMFGDFGNDFTFIFASSFLMVFYTKVLGISGAMVGTLFLLARVVDAFTDITMGRIVDSVKPARDGRFRCWVRRMCGPVAIASFLMYQSAMAGAPMALKVVYMYVTYLLWGSVFYTSINIPYGSMASAITDKPDERTALSTFRTVGATLAGLIIGTVTPLLIYTKDADGNQIVRGGSTFTIIAGVFALCAVLCYVICYKLTTERVKVEPDPDAKKVTLGQTFAAIFRSRALLGIIGAAIFLLLSQLLIQAMNNYLYTEYFGSAGAISIMTILNTVLMLVVVAPLSVPISRRFGKKEASTVGALLAGTVFLLLFFLKVKNVAVYIVLANIGMLGLGFFNTVIWANITDVIDDQEVKTGQREDGTVYAVYSFARKLGQALAGGAGGWALSIIGYDQLAKVQTEAVINGLYTTSTLIPAVCFFIVALFLWFIYPLGKKNVEANVEELKRRRENA</sequence>
<dbReference type="EMBL" id="CP035945">
    <property type="protein sequence ID" value="QBE95890.1"/>
    <property type="molecule type" value="Genomic_DNA"/>
</dbReference>
<feature type="transmembrane region" description="Helical" evidence="1">
    <location>
        <begin position="390"/>
        <end position="408"/>
    </location>
</feature>
<dbReference type="Pfam" id="PF13347">
    <property type="entry name" value="MFS_2"/>
    <property type="match status" value="1"/>
</dbReference>
<feature type="transmembrane region" description="Helical" evidence="1">
    <location>
        <begin position="86"/>
        <end position="105"/>
    </location>
</feature>
<feature type="transmembrane region" description="Helical" evidence="1">
    <location>
        <begin position="46"/>
        <end position="65"/>
    </location>
</feature>
<dbReference type="GO" id="GO:0006814">
    <property type="term" value="P:sodium ion transport"/>
    <property type="evidence" value="ECO:0007669"/>
    <property type="project" value="InterPro"/>
</dbReference>
<dbReference type="Gene3D" id="1.20.1250.20">
    <property type="entry name" value="MFS general substrate transporter like domains"/>
    <property type="match status" value="2"/>
</dbReference>
<feature type="transmembrane region" description="Helical" evidence="1">
    <location>
        <begin position="428"/>
        <end position="446"/>
    </location>
</feature>
<dbReference type="CDD" id="cd17332">
    <property type="entry name" value="MFS_MelB_like"/>
    <property type="match status" value="1"/>
</dbReference>
<dbReference type="InterPro" id="IPR036259">
    <property type="entry name" value="MFS_trans_sf"/>
</dbReference>
<dbReference type="GO" id="GO:0008643">
    <property type="term" value="P:carbohydrate transport"/>
    <property type="evidence" value="ECO:0007669"/>
    <property type="project" value="InterPro"/>
</dbReference>
<reference evidence="2 3" key="1">
    <citation type="submission" date="2019-01" db="EMBL/GenBank/DDBJ databases">
        <title>PMF-metabolizing Aryl O-demethylase.</title>
        <authorList>
            <person name="Kim M."/>
        </authorList>
    </citation>
    <scope>NUCLEOTIDE SEQUENCE [LARGE SCALE GENOMIC DNA]</scope>
    <source>
        <strain evidence="2 3">PMF1</strain>
    </source>
</reference>
<dbReference type="InterPro" id="IPR039672">
    <property type="entry name" value="MFS_2"/>
</dbReference>
<dbReference type="PANTHER" id="PTHR11328:SF24">
    <property type="entry name" value="MAJOR FACILITATOR SUPERFAMILY (MFS) PROFILE DOMAIN-CONTAINING PROTEIN"/>
    <property type="match status" value="1"/>
</dbReference>
<feature type="transmembrane region" description="Helical" evidence="1">
    <location>
        <begin position="337"/>
        <end position="361"/>
    </location>
</feature>
<dbReference type="SUPFAM" id="SSF103473">
    <property type="entry name" value="MFS general substrate transporter"/>
    <property type="match status" value="1"/>
</dbReference>
<dbReference type="NCBIfam" id="TIGR00792">
    <property type="entry name" value="gph"/>
    <property type="match status" value="1"/>
</dbReference>
<feature type="transmembrane region" description="Helical" evidence="1">
    <location>
        <begin position="158"/>
        <end position="179"/>
    </location>
</feature>
<feature type="transmembrane region" description="Helical" evidence="1">
    <location>
        <begin position="313"/>
        <end position="331"/>
    </location>
</feature>
<dbReference type="Proteomes" id="UP000289794">
    <property type="component" value="Chromosome"/>
</dbReference>
<feature type="transmembrane region" description="Helical" evidence="1">
    <location>
        <begin position="276"/>
        <end position="301"/>
    </location>
</feature>
<evidence type="ECO:0000313" key="2">
    <source>
        <dbReference type="EMBL" id="QBE95890.1"/>
    </source>
</evidence>
<accession>A0A4P6LXG6</accession>